<gene>
    <name evidence="1" type="ORF">F5891DRAFT_982151</name>
</gene>
<comment type="caution">
    <text evidence="1">The sequence shown here is derived from an EMBL/GenBank/DDBJ whole genome shotgun (WGS) entry which is preliminary data.</text>
</comment>
<proteinExistence type="predicted"/>
<reference evidence="1" key="1">
    <citation type="journal article" date="2020" name="New Phytol.">
        <title>Comparative genomics reveals dynamic genome evolution in host specialist ectomycorrhizal fungi.</title>
        <authorList>
            <person name="Lofgren L.A."/>
            <person name="Nguyen N.H."/>
            <person name="Vilgalys R."/>
            <person name="Ruytinx J."/>
            <person name="Liao H.L."/>
            <person name="Branco S."/>
            <person name="Kuo A."/>
            <person name="LaButti K."/>
            <person name="Lipzen A."/>
            <person name="Andreopoulos W."/>
            <person name="Pangilinan J."/>
            <person name="Riley R."/>
            <person name="Hundley H."/>
            <person name="Na H."/>
            <person name="Barry K."/>
            <person name="Grigoriev I.V."/>
            <person name="Stajich J.E."/>
            <person name="Kennedy P.G."/>
        </authorList>
    </citation>
    <scope>NUCLEOTIDE SEQUENCE</scope>
    <source>
        <strain evidence="1">FC203</strain>
    </source>
</reference>
<dbReference type="EMBL" id="JABBWK010000042">
    <property type="protein sequence ID" value="KAG1897948.1"/>
    <property type="molecule type" value="Genomic_DNA"/>
</dbReference>
<organism evidence="1 2">
    <name type="scientific">Suillus fuscotomentosus</name>
    <dbReference type="NCBI Taxonomy" id="1912939"/>
    <lineage>
        <taxon>Eukaryota</taxon>
        <taxon>Fungi</taxon>
        <taxon>Dikarya</taxon>
        <taxon>Basidiomycota</taxon>
        <taxon>Agaricomycotina</taxon>
        <taxon>Agaricomycetes</taxon>
        <taxon>Agaricomycetidae</taxon>
        <taxon>Boletales</taxon>
        <taxon>Suillineae</taxon>
        <taxon>Suillaceae</taxon>
        <taxon>Suillus</taxon>
    </lineage>
</organism>
<dbReference type="GeneID" id="64671497"/>
<dbReference type="AlphaFoldDB" id="A0AAD4E448"/>
<name>A0AAD4E448_9AGAM</name>
<accession>A0AAD4E448</accession>
<evidence type="ECO:0000313" key="1">
    <source>
        <dbReference type="EMBL" id="KAG1897948.1"/>
    </source>
</evidence>
<protein>
    <submittedName>
        <fullName evidence="1">Uncharacterized protein</fullName>
    </submittedName>
</protein>
<keyword evidence="2" id="KW-1185">Reference proteome</keyword>
<sequence length="216" mass="23807">MPFSGTLPSHPMNNHLAFCACPFIAALRNLYLILGYTHHITSAHHIIYTCGCSLYGDQTIGLFPRRTIKIETLAAFLLDPATSYRMFHQGRISMGLPTDLQRLFWSSTATKDTHALGEIRNLHAPQNRSNNVDFKSAPLARDHNQALVVREHEPQDKITDYTIESVSQRIGVQQSGESVTSNSAVNCFIGSVGDTPLAASKTVAVSIIQDAENKGW</sequence>
<dbReference type="RefSeq" id="XP_041223524.1">
    <property type="nucleotide sequence ID" value="XM_041377199.1"/>
</dbReference>
<dbReference type="Proteomes" id="UP001195769">
    <property type="component" value="Unassembled WGS sequence"/>
</dbReference>
<evidence type="ECO:0000313" key="2">
    <source>
        <dbReference type="Proteomes" id="UP001195769"/>
    </source>
</evidence>